<evidence type="ECO:0000256" key="10">
    <source>
        <dbReference type="PROSITE-ProRule" id="PRU01213"/>
    </source>
</evidence>
<evidence type="ECO:0000256" key="3">
    <source>
        <dbReference type="ARBA" id="ARBA00022475"/>
    </source>
</evidence>
<dbReference type="InterPro" id="IPR004606">
    <property type="entry name" value="Mop_domain"/>
</dbReference>
<dbReference type="Pfam" id="PF03459">
    <property type="entry name" value="TOBE"/>
    <property type="match status" value="1"/>
</dbReference>
<feature type="domain" description="ABC transporter" evidence="11">
    <location>
        <begin position="8"/>
        <end position="232"/>
    </location>
</feature>
<evidence type="ECO:0000256" key="8">
    <source>
        <dbReference type="ARBA" id="ARBA00022967"/>
    </source>
</evidence>
<dbReference type="GO" id="GO:0005524">
    <property type="term" value="F:ATP binding"/>
    <property type="evidence" value="ECO:0007669"/>
    <property type="project" value="UniProtKB-KW"/>
</dbReference>
<keyword evidence="2" id="KW-0813">Transport</keyword>
<protein>
    <submittedName>
        <fullName evidence="13">Molybdenum ABC transporter ATP-binding protein</fullName>
    </submittedName>
</protein>
<dbReference type="Gene3D" id="2.40.50.100">
    <property type="match status" value="1"/>
</dbReference>
<evidence type="ECO:0000256" key="9">
    <source>
        <dbReference type="ARBA" id="ARBA00023136"/>
    </source>
</evidence>
<dbReference type="KEGG" id="pstg:E8M01_20400"/>
<proteinExistence type="inferred from homology"/>
<keyword evidence="4 10" id="KW-0500">Molybdenum</keyword>
<accession>A0A4D7AXU8</accession>
<dbReference type="InterPro" id="IPR003439">
    <property type="entry name" value="ABC_transporter-like_ATP-bd"/>
</dbReference>
<dbReference type="PROSITE" id="PS51866">
    <property type="entry name" value="MOP"/>
    <property type="match status" value="1"/>
</dbReference>
<dbReference type="InterPro" id="IPR008995">
    <property type="entry name" value="Mo/tungstate-bd_C_term_dom"/>
</dbReference>
<gene>
    <name evidence="13" type="primary">modC</name>
    <name evidence="13" type="ORF">E8M01_20400</name>
</gene>
<evidence type="ECO:0000256" key="7">
    <source>
        <dbReference type="ARBA" id="ARBA00022840"/>
    </source>
</evidence>
<dbReference type="GO" id="GO:0140359">
    <property type="term" value="F:ABC-type transporter activity"/>
    <property type="evidence" value="ECO:0007669"/>
    <property type="project" value="InterPro"/>
</dbReference>
<dbReference type="InterPro" id="IPR005116">
    <property type="entry name" value="Transp-assoc_OB_typ1"/>
</dbReference>
<keyword evidence="7 13" id="KW-0067">ATP-binding</keyword>
<keyword evidence="9" id="KW-0472">Membrane</keyword>
<dbReference type="PROSITE" id="PS50893">
    <property type="entry name" value="ABC_TRANSPORTER_2"/>
    <property type="match status" value="1"/>
</dbReference>
<evidence type="ECO:0000313" key="14">
    <source>
        <dbReference type="Proteomes" id="UP000298781"/>
    </source>
</evidence>
<name>A0A4D7AXU8_9HYPH</name>
<dbReference type="InterPro" id="IPR017871">
    <property type="entry name" value="ABC_transporter-like_CS"/>
</dbReference>
<dbReference type="GO" id="GO:0016887">
    <property type="term" value="F:ATP hydrolysis activity"/>
    <property type="evidence" value="ECO:0007669"/>
    <property type="project" value="InterPro"/>
</dbReference>
<evidence type="ECO:0000259" key="11">
    <source>
        <dbReference type="PROSITE" id="PS50893"/>
    </source>
</evidence>
<keyword evidence="6" id="KW-0547">Nucleotide-binding</keyword>
<dbReference type="GO" id="GO:0015098">
    <property type="term" value="F:molybdate ion transmembrane transporter activity"/>
    <property type="evidence" value="ECO:0007669"/>
    <property type="project" value="InterPro"/>
</dbReference>
<dbReference type="PANTHER" id="PTHR43514">
    <property type="entry name" value="ABC TRANSPORTER I FAMILY MEMBER 10"/>
    <property type="match status" value="1"/>
</dbReference>
<evidence type="ECO:0000256" key="4">
    <source>
        <dbReference type="ARBA" id="ARBA00022505"/>
    </source>
</evidence>
<dbReference type="InterPro" id="IPR027417">
    <property type="entry name" value="P-loop_NTPase"/>
</dbReference>
<keyword evidence="3" id="KW-1003">Cell membrane</keyword>
<dbReference type="PANTHER" id="PTHR43514:SF4">
    <property type="entry name" value="ABC TRANSPORTER I FAMILY MEMBER 10"/>
    <property type="match status" value="1"/>
</dbReference>
<dbReference type="NCBIfam" id="TIGR02142">
    <property type="entry name" value="modC_ABC"/>
    <property type="match status" value="1"/>
</dbReference>
<dbReference type="OrthoDB" id="9802264at2"/>
<organism evidence="13 14">
    <name type="scientific">Phreatobacter stygius</name>
    <dbReference type="NCBI Taxonomy" id="1940610"/>
    <lineage>
        <taxon>Bacteria</taxon>
        <taxon>Pseudomonadati</taxon>
        <taxon>Pseudomonadota</taxon>
        <taxon>Alphaproteobacteria</taxon>
        <taxon>Hyphomicrobiales</taxon>
        <taxon>Phreatobacteraceae</taxon>
        <taxon>Phreatobacter</taxon>
    </lineage>
</organism>
<reference evidence="13 14" key="1">
    <citation type="submission" date="2019-04" db="EMBL/GenBank/DDBJ databases">
        <title>Phreatobacter aquaticus sp. nov.</title>
        <authorList>
            <person name="Choi A."/>
        </authorList>
    </citation>
    <scope>NUCLEOTIDE SEQUENCE [LARGE SCALE GENOMIC DNA]</scope>
    <source>
        <strain evidence="13 14">KCTC 52518</strain>
    </source>
</reference>
<dbReference type="EMBL" id="CP039690">
    <property type="protein sequence ID" value="QCI66374.1"/>
    <property type="molecule type" value="Genomic_DNA"/>
</dbReference>
<evidence type="ECO:0000256" key="1">
    <source>
        <dbReference type="ARBA" id="ARBA00005417"/>
    </source>
</evidence>
<evidence type="ECO:0000313" key="13">
    <source>
        <dbReference type="EMBL" id="QCI66374.1"/>
    </source>
</evidence>
<dbReference type="SUPFAM" id="SSF52540">
    <property type="entry name" value="P-loop containing nucleoside triphosphate hydrolases"/>
    <property type="match status" value="1"/>
</dbReference>
<comment type="similarity">
    <text evidence="1">Belongs to the ABC transporter superfamily.</text>
</comment>
<dbReference type="PROSITE" id="PS00211">
    <property type="entry name" value="ABC_TRANSPORTER_1"/>
    <property type="match status" value="1"/>
</dbReference>
<evidence type="ECO:0000259" key="12">
    <source>
        <dbReference type="PROSITE" id="PS51866"/>
    </source>
</evidence>
<dbReference type="InterPro" id="IPR011868">
    <property type="entry name" value="ModC_ABC_ATP-bd"/>
</dbReference>
<dbReference type="Gene3D" id="3.40.50.300">
    <property type="entry name" value="P-loop containing nucleotide triphosphate hydrolases"/>
    <property type="match status" value="1"/>
</dbReference>
<evidence type="ECO:0000256" key="2">
    <source>
        <dbReference type="ARBA" id="ARBA00022448"/>
    </source>
</evidence>
<dbReference type="SMART" id="SM00382">
    <property type="entry name" value="AAA"/>
    <property type="match status" value="1"/>
</dbReference>
<dbReference type="GO" id="GO:0016020">
    <property type="term" value="C:membrane"/>
    <property type="evidence" value="ECO:0007669"/>
    <property type="project" value="InterPro"/>
</dbReference>
<dbReference type="InterPro" id="IPR003593">
    <property type="entry name" value="AAA+_ATPase"/>
</dbReference>
<dbReference type="InterPro" id="IPR050334">
    <property type="entry name" value="Molybdenum_import_ModC"/>
</dbReference>
<feature type="domain" description="Mop" evidence="12">
    <location>
        <begin position="292"/>
        <end position="359"/>
    </location>
</feature>
<evidence type="ECO:0000256" key="6">
    <source>
        <dbReference type="ARBA" id="ARBA00022741"/>
    </source>
</evidence>
<keyword evidence="5" id="KW-0997">Cell inner membrane</keyword>
<evidence type="ECO:0000256" key="5">
    <source>
        <dbReference type="ARBA" id="ARBA00022519"/>
    </source>
</evidence>
<dbReference type="Pfam" id="PF00005">
    <property type="entry name" value="ABC_tran"/>
    <property type="match status" value="1"/>
</dbReference>
<dbReference type="RefSeq" id="WP_136961817.1">
    <property type="nucleotide sequence ID" value="NZ_CP039690.1"/>
</dbReference>
<keyword evidence="8" id="KW-1278">Translocase</keyword>
<dbReference type="Proteomes" id="UP000298781">
    <property type="component" value="Chromosome"/>
</dbReference>
<sequence length="374" mass="39776">MIAFDCRLDRSDFQFAAAFEGDRGITALFGPSGSGKSTAIRLIAGLERPTAGRIVVDGTVLVDTAAGVVMPPHARRIGLVFQDALLFPHLSVRSNLTYGRWFTARAERRIGLEPVVEVLGIGHLLDRRPGTLSGGERQRVAIGRALLTSPRLLLMDEPLASLDAARKLEILPFIERLRDEFAIPIVYVSHAVEEVARLASKVIKLDRGRVVGAGAAIDVLTPTSLADTAARFDAVSFVTGTVLRQLRDFGVTVLGHPAGEITVPGLIEPTSAPVRVTVRATNVTLAVGRPGQISVRTMLAGRIVKMEVDDGPFALATIELVGGERLIAYATRLAMDDLGLDVGDEVTALVKAVGIDERGVPGLKLIGGHAARAD</sequence>
<dbReference type="SUPFAM" id="SSF50331">
    <property type="entry name" value="MOP-like"/>
    <property type="match status" value="1"/>
</dbReference>
<keyword evidence="14" id="KW-1185">Reference proteome</keyword>
<dbReference type="AlphaFoldDB" id="A0A4D7AXU8"/>